<dbReference type="PANTHER" id="PTHR43201">
    <property type="entry name" value="ACYL-COA SYNTHETASE"/>
    <property type="match status" value="1"/>
</dbReference>
<comment type="function">
    <text evidence="5">Converts 2-succinylbenzoate (OSB) to 2-succinylbenzoyl-CoA (OSB-CoA).</text>
</comment>
<reference evidence="9 10" key="1">
    <citation type="journal article" date="2019" name="Int. J. Syst. Evol. Microbiol.">
        <title>The Global Catalogue of Microorganisms (GCM) 10K type strain sequencing project: providing services to taxonomists for standard genome sequencing and annotation.</title>
        <authorList>
            <consortium name="The Broad Institute Genomics Platform"/>
            <consortium name="The Broad Institute Genome Sequencing Center for Infectious Disease"/>
            <person name="Wu L."/>
            <person name="Ma J."/>
        </authorList>
    </citation>
    <scope>NUCLEOTIDE SEQUENCE [LARGE SCALE GENOMIC DNA]</scope>
    <source>
        <strain evidence="9 10">CGMCC 1.12553</strain>
    </source>
</reference>
<keyword evidence="3 5" id="KW-0547">Nucleotide-binding</keyword>
<dbReference type="GO" id="GO:0009234">
    <property type="term" value="P:menaquinone biosynthetic process"/>
    <property type="evidence" value="ECO:0007669"/>
    <property type="project" value="UniProtKB-UniRule"/>
</dbReference>
<dbReference type="NCBIfam" id="TIGR01923">
    <property type="entry name" value="menE"/>
    <property type="match status" value="1"/>
</dbReference>
<dbReference type="InterPro" id="IPR025110">
    <property type="entry name" value="AMP-bd_C"/>
</dbReference>
<dbReference type="EMBL" id="JBHSDS010000001">
    <property type="protein sequence ID" value="MFC4356507.1"/>
    <property type="molecule type" value="Genomic_DNA"/>
</dbReference>
<comment type="caution">
    <text evidence="9">The sequence shown here is derived from an EMBL/GenBank/DDBJ whole genome shotgun (WGS) entry which is preliminary data.</text>
</comment>
<protein>
    <recommendedName>
        <fullName evidence="5">2-succinylbenzoate--CoA ligase</fullName>
        <ecNumber evidence="5">6.2.1.26</ecNumber>
    </recommendedName>
    <alternativeName>
        <fullName evidence="5">o-succinylbenzoyl-CoA synthetase</fullName>
        <shortName evidence="5">OSB-CoA synthetase</shortName>
    </alternativeName>
</protein>
<evidence type="ECO:0000259" key="8">
    <source>
        <dbReference type="Pfam" id="PF13193"/>
    </source>
</evidence>
<dbReference type="PANTHER" id="PTHR43201:SF5">
    <property type="entry name" value="MEDIUM-CHAIN ACYL-COA LIGASE ACSF2, MITOCHONDRIAL"/>
    <property type="match status" value="1"/>
</dbReference>
<keyword evidence="10" id="KW-1185">Reference proteome</keyword>
<keyword evidence="2 5" id="KW-0436">Ligase</keyword>
<feature type="compositionally biased region" description="Basic and acidic residues" evidence="6">
    <location>
        <begin position="573"/>
        <end position="583"/>
    </location>
</feature>
<dbReference type="InterPro" id="IPR000873">
    <property type="entry name" value="AMP-dep_synth/lig_dom"/>
</dbReference>
<dbReference type="InterPro" id="IPR042099">
    <property type="entry name" value="ANL_N_sf"/>
</dbReference>
<dbReference type="SUPFAM" id="SSF56801">
    <property type="entry name" value="Acetyl-CoA synthetase-like"/>
    <property type="match status" value="1"/>
</dbReference>
<feature type="compositionally biased region" description="Gly residues" evidence="6">
    <location>
        <begin position="547"/>
        <end position="557"/>
    </location>
</feature>
<evidence type="ECO:0000259" key="7">
    <source>
        <dbReference type="Pfam" id="PF00501"/>
    </source>
</evidence>
<feature type="domain" description="AMP-binding enzyme C-terminal" evidence="8">
    <location>
        <begin position="410"/>
        <end position="479"/>
    </location>
</feature>
<dbReference type="GO" id="GO:0008756">
    <property type="term" value="F:o-succinylbenzoate-CoA ligase activity"/>
    <property type="evidence" value="ECO:0007669"/>
    <property type="project" value="UniProtKB-UniRule"/>
</dbReference>
<comment type="pathway">
    <text evidence="5">Quinol/quinone metabolism; menaquinone biosynthesis.</text>
</comment>
<gene>
    <name evidence="5 9" type="primary">menE</name>
    <name evidence="9" type="ORF">ACFO0N_00925</name>
</gene>
<dbReference type="HAMAP" id="MF_00731">
    <property type="entry name" value="MenE"/>
    <property type="match status" value="1"/>
</dbReference>
<dbReference type="Gene3D" id="3.40.50.12780">
    <property type="entry name" value="N-terminal domain of ligase-like"/>
    <property type="match status" value="1"/>
</dbReference>
<evidence type="ECO:0000256" key="1">
    <source>
        <dbReference type="ARBA" id="ARBA00022428"/>
    </source>
</evidence>
<dbReference type="Gene3D" id="3.30.300.30">
    <property type="match status" value="1"/>
</dbReference>
<proteinExistence type="inferred from homology"/>
<evidence type="ECO:0000313" key="9">
    <source>
        <dbReference type="EMBL" id="MFC4356507.1"/>
    </source>
</evidence>
<evidence type="ECO:0000256" key="4">
    <source>
        <dbReference type="ARBA" id="ARBA00022840"/>
    </source>
</evidence>
<dbReference type="AlphaFoldDB" id="A0ABD5P6Q8"/>
<organism evidence="9 10">
    <name type="scientific">Halobium salinum</name>
    <dbReference type="NCBI Taxonomy" id="1364940"/>
    <lineage>
        <taxon>Archaea</taxon>
        <taxon>Methanobacteriati</taxon>
        <taxon>Methanobacteriota</taxon>
        <taxon>Stenosarchaea group</taxon>
        <taxon>Halobacteria</taxon>
        <taxon>Halobacteriales</taxon>
        <taxon>Haloferacaceae</taxon>
        <taxon>Halobium</taxon>
    </lineage>
</organism>
<dbReference type="InterPro" id="IPR020845">
    <property type="entry name" value="AMP-binding_CS"/>
</dbReference>
<dbReference type="RefSeq" id="WP_267624860.1">
    <property type="nucleotide sequence ID" value="NZ_JAODIW010000010.1"/>
</dbReference>
<feature type="compositionally biased region" description="Acidic residues" evidence="6">
    <location>
        <begin position="584"/>
        <end position="597"/>
    </location>
</feature>
<accession>A0ABD5P6Q8</accession>
<evidence type="ECO:0000256" key="2">
    <source>
        <dbReference type="ARBA" id="ARBA00022598"/>
    </source>
</evidence>
<dbReference type="Pfam" id="PF13193">
    <property type="entry name" value="AMP-binding_C"/>
    <property type="match status" value="1"/>
</dbReference>
<name>A0ABD5P6Q8_9EURY</name>
<feature type="compositionally biased region" description="Acidic residues" evidence="6">
    <location>
        <begin position="534"/>
        <end position="546"/>
    </location>
</feature>
<dbReference type="PROSITE" id="PS00455">
    <property type="entry name" value="AMP_BINDING"/>
    <property type="match status" value="1"/>
</dbReference>
<comment type="similarity">
    <text evidence="5">Belongs to the ATP-dependent AMP-binding enzyme family. MenE subfamily.</text>
</comment>
<keyword evidence="1 5" id="KW-0474">Menaquinone biosynthesis</keyword>
<evidence type="ECO:0000256" key="3">
    <source>
        <dbReference type="ARBA" id="ARBA00022741"/>
    </source>
</evidence>
<sequence length="619" mass="64396">MKDWLTHRARTSPGKVGLVAAETGEEWSYAALDEAVDELAGRLVGLGVRAGDHVGTLVGTRPVAVELVHAVMRLGAVLVPLNRRLTVQELGEQVRVSGLTVLVCDGETEDRADEAAGAVPVASVDDPERTAVARLEDWSPKAVSPADWEHDDTLALLFTSGTTGTPKAVTLTMGNVFSSAVASAFRLGVTPGDRWLVALSLYHMGGLAPLYRSTLYGSVVVLRGEFEPGAAADDIGTYDVTGVSLVPTMLTRMLDSRGTLAASLRFVLLGGAPATEELVRRCRDYSVPVHPTYGMTETASQIATALPEEAFEHPGTVGRPLLWTELTVVDDAGDPLPAGESGELVVSGPTVTPGYYGDQAATEAAFGPHGLRTGDVGHVDEAGRVYVSNRLDDRIVTGGENVDPGEVVGALRAHPGVADAAVVGLPDETWGERVAALVVPSDPELTAEDVTAHCRERIAGYKLPRTVGFADELPRTASGTVSREAVREALLSLGEGEEAEATEETESGVDVIEVAEAESRDADDVEPNGREDATGDGDDVSSDIDDGGTGGGGTDGGGIDDRRPGDGDDDDAGSGHDGDRSDEYGDGDDDGGDDPLDAVDRAEGASTGDSRADEPSDET</sequence>
<feature type="compositionally biased region" description="Basic and acidic residues" evidence="6">
    <location>
        <begin position="610"/>
        <end position="619"/>
    </location>
</feature>
<evidence type="ECO:0000256" key="6">
    <source>
        <dbReference type="SAM" id="MobiDB-lite"/>
    </source>
</evidence>
<feature type="domain" description="AMP-dependent synthetase/ligase" evidence="7">
    <location>
        <begin position="6"/>
        <end position="356"/>
    </location>
</feature>
<comment type="catalytic activity">
    <reaction evidence="5">
        <text>2-succinylbenzoate + ATP + CoA = 2-succinylbenzoyl-CoA + AMP + diphosphate</text>
        <dbReference type="Rhea" id="RHEA:17009"/>
        <dbReference type="ChEBI" id="CHEBI:18325"/>
        <dbReference type="ChEBI" id="CHEBI:30616"/>
        <dbReference type="ChEBI" id="CHEBI:33019"/>
        <dbReference type="ChEBI" id="CHEBI:57287"/>
        <dbReference type="ChEBI" id="CHEBI:57364"/>
        <dbReference type="ChEBI" id="CHEBI:456215"/>
        <dbReference type="EC" id="6.2.1.26"/>
    </reaction>
</comment>
<evidence type="ECO:0000256" key="5">
    <source>
        <dbReference type="HAMAP-Rule" id="MF_00731"/>
    </source>
</evidence>
<dbReference type="Pfam" id="PF00501">
    <property type="entry name" value="AMP-binding"/>
    <property type="match status" value="1"/>
</dbReference>
<dbReference type="EC" id="6.2.1.26" evidence="5"/>
<evidence type="ECO:0000313" key="10">
    <source>
        <dbReference type="Proteomes" id="UP001595921"/>
    </source>
</evidence>
<dbReference type="Proteomes" id="UP001595921">
    <property type="component" value="Unassembled WGS sequence"/>
</dbReference>
<feature type="compositionally biased region" description="Basic and acidic residues" evidence="6">
    <location>
        <begin position="517"/>
        <end position="533"/>
    </location>
</feature>
<keyword evidence="4 5" id="KW-0067">ATP-binding</keyword>
<dbReference type="GO" id="GO:0005524">
    <property type="term" value="F:ATP binding"/>
    <property type="evidence" value="ECO:0007669"/>
    <property type="project" value="UniProtKB-KW"/>
</dbReference>
<feature type="region of interest" description="Disordered" evidence="6">
    <location>
        <begin position="516"/>
        <end position="619"/>
    </location>
</feature>
<dbReference type="InterPro" id="IPR010192">
    <property type="entry name" value="MenE"/>
</dbReference>
<dbReference type="InterPro" id="IPR045851">
    <property type="entry name" value="AMP-bd_C_sf"/>
</dbReference>
<comment type="pathway">
    <text evidence="5">Quinol/quinone metabolism; 1,4-dihydroxy-2-naphthoate biosynthesis; 1,4-dihydroxy-2-naphthoate from chorismate: step 5/7.</text>
</comment>